<dbReference type="EMBL" id="CAJEWN010000378">
    <property type="protein sequence ID" value="CAD2180715.1"/>
    <property type="molecule type" value="Genomic_DNA"/>
</dbReference>
<proteinExistence type="predicted"/>
<comment type="caution">
    <text evidence="1">The sequence shown here is derived from an EMBL/GenBank/DDBJ whole genome shotgun (WGS) entry which is preliminary data.</text>
</comment>
<name>A0A6V7W0K9_MELEN</name>
<evidence type="ECO:0000313" key="2">
    <source>
        <dbReference type="Proteomes" id="UP000580250"/>
    </source>
</evidence>
<sequence length="50" mass="6070">MKLVKQEISIRLNLKLTLKYFKFIKFYENTKLSRSKEKEILMSPLDQSFT</sequence>
<evidence type="ECO:0000313" key="1">
    <source>
        <dbReference type="EMBL" id="CAD2180715.1"/>
    </source>
</evidence>
<accession>A0A6V7W0K9</accession>
<gene>
    <name evidence="1" type="ORF">MENT_LOCUS32809</name>
</gene>
<reference evidence="1 2" key="1">
    <citation type="submission" date="2020-08" db="EMBL/GenBank/DDBJ databases">
        <authorList>
            <person name="Koutsovoulos G."/>
            <person name="Danchin GJ E."/>
        </authorList>
    </citation>
    <scope>NUCLEOTIDE SEQUENCE [LARGE SCALE GENOMIC DNA]</scope>
</reference>
<dbReference type="AlphaFoldDB" id="A0A6V7W0K9"/>
<organism evidence="1 2">
    <name type="scientific">Meloidogyne enterolobii</name>
    <name type="common">Root-knot nematode worm</name>
    <name type="synonym">Meloidogyne mayaguensis</name>
    <dbReference type="NCBI Taxonomy" id="390850"/>
    <lineage>
        <taxon>Eukaryota</taxon>
        <taxon>Metazoa</taxon>
        <taxon>Ecdysozoa</taxon>
        <taxon>Nematoda</taxon>
        <taxon>Chromadorea</taxon>
        <taxon>Rhabditida</taxon>
        <taxon>Tylenchina</taxon>
        <taxon>Tylenchomorpha</taxon>
        <taxon>Tylenchoidea</taxon>
        <taxon>Meloidogynidae</taxon>
        <taxon>Meloidogyninae</taxon>
        <taxon>Meloidogyne</taxon>
    </lineage>
</organism>
<protein>
    <submittedName>
        <fullName evidence="1">Uncharacterized protein</fullName>
    </submittedName>
</protein>
<dbReference type="Proteomes" id="UP000580250">
    <property type="component" value="Unassembled WGS sequence"/>
</dbReference>